<dbReference type="Gene3D" id="3.40.710.10">
    <property type="entry name" value="DD-peptidase/beta-lactamase superfamily"/>
    <property type="match status" value="1"/>
</dbReference>
<dbReference type="EMBL" id="BAABAA010000007">
    <property type="protein sequence ID" value="GAA3572941.1"/>
    <property type="molecule type" value="Genomic_DNA"/>
</dbReference>
<protein>
    <recommendedName>
        <fullName evidence="3">Beta-lactamase</fullName>
    </recommendedName>
</protein>
<comment type="caution">
    <text evidence="1">The sequence shown here is derived from an EMBL/GenBank/DDBJ whole genome shotgun (WGS) entry which is preliminary data.</text>
</comment>
<sequence>MLGAVDGVQLFSPARTREITGPALTGVDELFGNQATWTLGLPLGRLGSSAQQAPTSFGMPGTGGSAAWADTASGVSFGLTKNRFEPSGAEVAVAIGNLVAGTTAL</sequence>
<organism evidence="1 2">
    <name type="scientific">Kribbella ginsengisoli</name>
    <dbReference type="NCBI Taxonomy" id="363865"/>
    <lineage>
        <taxon>Bacteria</taxon>
        <taxon>Bacillati</taxon>
        <taxon>Actinomycetota</taxon>
        <taxon>Actinomycetes</taxon>
        <taxon>Propionibacteriales</taxon>
        <taxon>Kribbellaceae</taxon>
        <taxon>Kribbella</taxon>
    </lineage>
</organism>
<reference evidence="2" key="1">
    <citation type="journal article" date="2019" name="Int. J. Syst. Evol. Microbiol.">
        <title>The Global Catalogue of Microorganisms (GCM) 10K type strain sequencing project: providing services to taxonomists for standard genome sequencing and annotation.</title>
        <authorList>
            <consortium name="The Broad Institute Genomics Platform"/>
            <consortium name="The Broad Institute Genome Sequencing Center for Infectious Disease"/>
            <person name="Wu L."/>
            <person name="Ma J."/>
        </authorList>
    </citation>
    <scope>NUCLEOTIDE SEQUENCE [LARGE SCALE GENOMIC DNA]</scope>
    <source>
        <strain evidence="2">JCM 16928</strain>
    </source>
</reference>
<evidence type="ECO:0000313" key="1">
    <source>
        <dbReference type="EMBL" id="GAA3572941.1"/>
    </source>
</evidence>
<evidence type="ECO:0008006" key="3">
    <source>
        <dbReference type="Google" id="ProtNLM"/>
    </source>
</evidence>
<dbReference type="Proteomes" id="UP001501222">
    <property type="component" value="Unassembled WGS sequence"/>
</dbReference>
<evidence type="ECO:0000313" key="2">
    <source>
        <dbReference type="Proteomes" id="UP001501222"/>
    </source>
</evidence>
<dbReference type="SUPFAM" id="SSF56601">
    <property type="entry name" value="beta-lactamase/transpeptidase-like"/>
    <property type="match status" value="1"/>
</dbReference>
<dbReference type="InterPro" id="IPR012338">
    <property type="entry name" value="Beta-lactam/transpept-like"/>
</dbReference>
<keyword evidence="2" id="KW-1185">Reference proteome</keyword>
<gene>
    <name evidence="1" type="ORF">GCM10022235_47940</name>
</gene>
<proteinExistence type="predicted"/>
<accession>A0ABP6XVS3</accession>
<name>A0ABP6XVS3_9ACTN</name>